<comment type="subcellular location">
    <subcellularLocation>
        <location evidence="2">Membrane</location>
        <topology evidence="2">Peripheral membrane protein</topology>
    </subcellularLocation>
</comment>
<accession>S3DIJ6</accession>
<evidence type="ECO:0000256" key="1">
    <source>
        <dbReference type="ARBA" id="ARBA00003456"/>
    </source>
</evidence>
<evidence type="ECO:0000256" key="4">
    <source>
        <dbReference type="ARBA" id="ARBA00022448"/>
    </source>
</evidence>
<keyword evidence="8" id="KW-0139">CF(1)</keyword>
<keyword evidence="6" id="KW-0406">Ion transport</keyword>
<comment type="function">
    <text evidence="1">Produces ATP from ADP in the presence of a proton gradient across the membrane. The gamma chain is believed to be important in regulating ATPase activity and the flow of protons through the CF(0) complex.</text>
</comment>
<keyword evidence="4" id="KW-0813">Transport</keyword>
<evidence type="ECO:0000256" key="7">
    <source>
        <dbReference type="ARBA" id="ARBA00023136"/>
    </source>
</evidence>
<evidence type="ECO:0000256" key="5">
    <source>
        <dbReference type="ARBA" id="ARBA00022781"/>
    </source>
</evidence>
<dbReference type="eggNOG" id="COG0224">
    <property type="taxonomic scope" value="Bacteria"/>
</dbReference>
<dbReference type="STRING" id="28176.CF66_6029"/>
<evidence type="ECO:0000256" key="8">
    <source>
        <dbReference type="ARBA" id="ARBA00023196"/>
    </source>
</evidence>
<evidence type="ECO:0000256" key="2">
    <source>
        <dbReference type="ARBA" id="ARBA00004170"/>
    </source>
</evidence>
<keyword evidence="11" id="KW-1185">Reference proteome</keyword>
<comment type="similarity">
    <text evidence="3">Belongs to the ATPase gamma chain family.</text>
</comment>
<evidence type="ECO:0000313" key="11">
    <source>
        <dbReference type="Proteomes" id="UP000053688"/>
    </source>
</evidence>
<keyword evidence="5" id="KW-0375">Hydrogen ion transport</keyword>
<name>S3DIJ6_9GAMM</name>
<dbReference type="PANTHER" id="PTHR11693">
    <property type="entry name" value="ATP SYNTHASE GAMMA CHAIN"/>
    <property type="match status" value="1"/>
</dbReference>
<evidence type="ECO:0000313" key="10">
    <source>
        <dbReference type="EMBL" id="EPE37545.1"/>
    </source>
</evidence>
<dbReference type="Gene3D" id="1.10.287.80">
    <property type="entry name" value="ATP synthase, gamma subunit, helix hairpin domain"/>
    <property type="match status" value="1"/>
</dbReference>
<comment type="caution">
    <text evidence="10">The sequence shown here is derived from an EMBL/GenBank/DDBJ whole genome shotgun (WGS) entry which is preliminary data.</text>
</comment>
<dbReference type="Gene3D" id="3.40.1380.10">
    <property type="match status" value="1"/>
</dbReference>
<keyword evidence="9" id="KW-0066">ATP synthesis</keyword>
<proteinExistence type="inferred from homology"/>
<reference evidence="10 11" key="1">
    <citation type="journal article" date="2014" name="Environ. Microbiol.">
        <title>Genomic signatures of obligate host dependence in the luminous bacterial symbiont of a vertebrate.</title>
        <authorList>
            <person name="Hendry T.A."/>
            <person name="de Wet J.R."/>
            <person name="Dunlap P.V."/>
        </authorList>
    </citation>
    <scope>NUCLEOTIDE SEQUENCE [LARGE SCALE GENOMIC DNA]</scope>
    <source>
        <strain evidence="10 11">Akat1</strain>
    </source>
</reference>
<dbReference type="SUPFAM" id="SSF52943">
    <property type="entry name" value="ATP synthase (F1-ATPase), gamma subunit"/>
    <property type="match status" value="1"/>
</dbReference>
<dbReference type="InterPro" id="IPR035968">
    <property type="entry name" value="ATP_synth_F1_ATPase_gsu"/>
</dbReference>
<evidence type="ECO:0000256" key="3">
    <source>
        <dbReference type="ARBA" id="ARBA00007681"/>
    </source>
</evidence>
<evidence type="ECO:0000256" key="9">
    <source>
        <dbReference type="ARBA" id="ARBA00023310"/>
    </source>
</evidence>
<dbReference type="GO" id="GO:0046933">
    <property type="term" value="F:proton-transporting ATP synthase activity, rotational mechanism"/>
    <property type="evidence" value="ECO:0007669"/>
    <property type="project" value="InterPro"/>
</dbReference>
<dbReference type="PRINTS" id="PR00126">
    <property type="entry name" value="ATPASEGAMMA"/>
</dbReference>
<dbReference type="Pfam" id="PF00231">
    <property type="entry name" value="ATP-synt"/>
    <property type="match status" value="1"/>
</dbReference>
<dbReference type="CDD" id="cd12151">
    <property type="entry name" value="F1-ATPase_gamma"/>
    <property type="match status" value="1"/>
</dbReference>
<evidence type="ECO:0000256" key="6">
    <source>
        <dbReference type="ARBA" id="ARBA00023065"/>
    </source>
</evidence>
<dbReference type="NCBIfam" id="TIGR01146">
    <property type="entry name" value="ATPsyn_F1gamma"/>
    <property type="match status" value="1"/>
</dbReference>
<organism evidence="10 11">
    <name type="scientific">Candidatus Photodesmus katoptron Akat1</name>
    <dbReference type="NCBI Taxonomy" id="1236703"/>
    <lineage>
        <taxon>Bacteria</taxon>
        <taxon>Pseudomonadati</taxon>
        <taxon>Pseudomonadota</taxon>
        <taxon>Gammaproteobacteria</taxon>
        <taxon>Vibrionales</taxon>
        <taxon>Vibrionaceae</taxon>
        <taxon>Candidatus Photodesmus</taxon>
    </lineage>
</organism>
<sequence length="220" mass="24819">MTNPKEIHTKISSVRSTKKITKAMEMVAASKMRRSQKLMEASRPYSEEISKVINHITQSDRLDLYHPYLEKRTARSVGYIVISTDRGLCGGLNINLFKQTLIDIQKKSRKGANIQLSIIGLKASSFFKKHIGAKVIAQLSGLGNRPSLESIIGSVGVMLKKYDSGELDQLFLVFNRFINTMIQKPKIKQLLPLSEDKDNNNDIKKVIHGIIYMNLALNPY</sequence>
<dbReference type="GO" id="GO:0045259">
    <property type="term" value="C:proton-transporting ATP synthase complex"/>
    <property type="evidence" value="ECO:0007669"/>
    <property type="project" value="UniProtKB-KW"/>
</dbReference>
<dbReference type="EMBL" id="AMSD01000002">
    <property type="protein sequence ID" value="EPE37545.1"/>
    <property type="molecule type" value="Genomic_DNA"/>
</dbReference>
<dbReference type="AlphaFoldDB" id="S3DIJ6"/>
<protein>
    <submittedName>
        <fullName evidence="10">ATP synthase gamma chain</fullName>
    </submittedName>
</protein>
<dbReference type="PANTHER" id="PTHR11693:SF22">
    <property type="entry name" value="ATP SYNTHASE SUBUNIT GAMMA, MITOCHONDRIAL"/>
    <property type="match status" value="1"/>
</dbReference>
<keyword evidence="7" id="KW-0472">Membrane</keyword>
<gene>
    <name evidence="10" type="ORF">O1U_0850</name>
</gene>
<dbReference type="PATRIC" id="fig|1236703.3.peg.885"/>
<dbReference type="InterPro" id="IPR000131">
    <property type="entry name" value="ATP_synth_F1_gsu"/>
</dbReference>
<dbReference type="Proteomes" id="UP000053688">
    <property type="component" value="Unassembled WGS sequence"/>
</dbReference>